<accession>A0A6S7H0N0</accession>
<organism evidence="1 2">
    <name type="scientific">Paramuricea clavata</name>
    <name type="common">Red gorgonian</name>
    <name type="synonym">Violescent sea-whip</name>
    <dbReference type="NCBI Taxonomy" id="317549"/>
    <lineage>
        <taxon>Eukaryota</taxon>
        <taxon>Metazoa</taxon>
        <taxon>Cnidaria</taxon>
        <taxon>Anthozoa</taxon>
        <taxon>Octocorallia</taxon>
        <taxon>Malacalcyonacea</taxon>
        <taxon>Plexauridae</taxon>
        <taxon>Paramuricea</taxon>
    </lineage>
</organism>
<gene>
    <name evidence="1" type="ORF">PACLA_8A036601</name>
</gene>
<comment type="caution">
    <text evidence="1">The sequence shown here is derived from an EMBL/GenBank/DDBJ whole genome shotgun (WGS) entry which is preliminary data.</text>
</comment>
<reference evidence="1" key="1">
    <citation type="submission" date="2020-04" db="EMBL/GenBank/DDBJ databases">
        <authorList>
            <person name="Alioto T."/>
            <person name="Alioto T."/>
            <person name="Gomez Garrido J."/>
        </authorList>
    </citation>
    <scope>NUCLEOTIDE SEQUENCE</scope>
    <source>
        <strain evidence="1">A484AB</strain>
    </source>
</reference>
<protein>
    <submittedName>
        <fullName evidence="1">Uncharacterized protein</fullName>
    </submittedName>
</protein>
<dbReference type="Proteomes" id="UP001152795">
    <property type="component" value="Unassembled WGS sequence"/>
</dbReference>
<sequence>MEVETDSDVPEFSLPPKSIVKRPKKTIRKRTRSRWRKYCKTCCRYCSGVLLALVLCACVLSIALLFWFSLRLYRDVENLNRRLTIEINR</sequence>
<evidence type="ECO:0000313" key="1">
    <source>
        <dbReference type="EMBL" id="CAB3997405.1"/>
    </source>
</evidence>
<feature type="non-terminal residue" evidence="1">
    <location>
        <position position="1"/>
    </location>
</feature>
<evidence type="ECO:0000313" key="2">
    <source>
        <dbReference type="Proteomes" id="UP001152795"/>
    </source>
</evidence>
<proteinExistence type="predicted"/>
<dbReference type="AlphaFoldDB" id="A0A6S7H0N0"/>
<name>A0A6S7H0N0_PARCT</name>
<dbReference type="EMBL" id="CACRXK020003089">
    <property type="protein sequence ID" value="CAB3997405.1"/>
    <property type="molecule type" value="Genomic_DNA"/>
</dbReference>
<keyword evidence="2" id="KW-1185">Reference proteome</keyword>